<evidence type="ECO:0000313" key="1">
    <source>
        <dbReference type="EMBL" id="KTF06751.1"/>
    </source>
</evidence>
<gene>
    <name evidence="1" type="ORF">MGSAQ_001754</name>
</gene>
<name>A0A1B6NTV5_9ZZZZ</name>
<reference evidence="1" key="1">
    <citation type="submission" date="2013-11" db="EMBL/GenBank/DDBJ databases">
        <title>Microbial diversity, functional groups and degradation webs in Northern and Southern Mediterranean and Red Sea marine crude oil polluted sites.</title>
        <authorList>
            <person name="Daffonchio D."/>
            <person name="Mapelli F."/>
            <person name="Ferrer M."/>
            <person name="Richter M."/>
            <person name="Cherif A."/>
            <person name="Malkawi H.I."/>
            <person name="Yakimov M.M."/>
            <person name="Abdel-Fattah Y.R."/>
            <person name="Blaghen M."/>
            <person name="Golyshin P.N."/>
            <person name="Kalogerakis N."/>
            <person name="Boon N."/>
            <person name="Magagnini M."/>
            <person name="Fava F."/>
        </authorList>
    </citation>
    <scope>NUCLEOTIDE SEQUENCE</scope>
</reference>
<dbReference type="EMBL" id="AYSL01000958">
    <property type="protein sequence ID" value="KTF06751.1"/>
    <property type="molecule type" value="Genomic_DNA"/>
</dbReference>
<accession>A0A1B6NTV5</accession>
<proteinExistence type="predicted"/>
<comment type="caution">
    <text evidence="1">The sequence shown here is derived from an EMBL/GenBank/DDBJ whole genome shotgun (WGS) entry which is preliminary data.</text>
</comment>
<protein>
    <submittedName>
        <fullName evidence="1">Uncharacterized protein</fullName>
    </submittedName>
</protein>
<sequence length="48" mass="5507">MYKQSSAHNMTVTATLLAEIFSTLSEKQRQTLIENVDELIETVDNFMD</sequence>
<dbReference type="AlphaFoldDB" id="A0A1B6NTV5"/>
<organism evidence="1">
    <name type="scientific">marine sediment metagenome</name>
    <dbReference type="NCBI Taxonomy" id="412755"/>
    <lineage>
        <taxon>unclassified sequences</taxon>
        <taxon>metagenomes</taxon>
        <taxon>ecological metagenomes</taxon>
    </lineage>
</organism>